<feature type="non-terminal residue" evidence="2">
    <location>
        <position position="1"/>
    </location>
</feature>
<proteinExistence type="predicted"/>
<evidence type="ECO:0000313" key="2">
    <source>
        <dbReference type="EMBL" id="RKH97426.1"/>
    </source>
</evidence>
<dbReference type="InterPro" id="IPR003439">
    <property type="entry name" value="ABC_transporter-like_ATP-bd"/>
</dbReference>
<keyword evidence="2" id="KW-0067">ATP-binding</keyword>
<sequence>VGLSGGQRQRLAIARALLTDPRLLILDDSTSAVDAQTEEAIQGALDALMRDKRRTAVVIAQRISTVRDADVILVLDEGRIVAKGRHEDLRASSELYNDILGSQLQPARQEGAA</sequence>
<evidence type="ECO:0000313" key="3">
    <source>
        <dbReference type="Proteomes" id="UP000278907"/>
    </source>
</evidence>
<dbReference type="SUPFAM" id="SSF52540">
    <property type="entry name" value="P-loop containing nucleoside triphosphate hydrolases"/>
    <property type="match status" value="1"/>
</dbReference>
<dbReference type="Pfam" id="PF00005">
    <property type="entry name" value="ABC_tran"/>
    <property type="match status" value="1"/>
</dbReference>
<feature type="domain" description="ABC transporter" evidence="1">
    <location>
        <begin position="3"/>
        <end position="31"/>
    </location>
</feature>
<reference evidence="2 3" key="1">
    <citation type="submission" date="2018-09" db="EMBL/GenBank/DDBJ databases">
        <authorList>
            <person name="Livingstone P.G."/>
            <person name="Whitworth D.E."/>
        </authorList>
    </citation>
    <scope>NUCLEOTIDE SEQUENCE [LARGE SCALE GENOMIC DNA]</scope>
    <source>
        <strain evidence="2 3">CA031B</strain>
    </source>
</reference>
<gene>
    <name evidence="2" type="ORF">D7Y13_29705</name>
</gene>
<protein>
    <submittedName>
        <fullName evidence="2">ATP-binding cassette domain-containing protein</fullName>
    </submittedName>
</protein>
<keyword evidence="2" id="KW-0547">Nucleotide-binding</keyword>
<keyword evidence="3" id="KW-1185">Reference proteome</keyword>
<accession>A0ABX9QAP1</accession>
<dbReference type="GO" id="GO:0005524">
    <property type="term" value="F:ATP binding"/>
    <property type="evidence" value="ECO:0007669"/>
    <property type="project" value="UniProtKB-KW"/>
</dbReference>
<dbReference type="InterPro" id="IPR027417">
    <property type="entry name" value="P-loop_NTPase"/>
</dbReference>
<organism evidence="2 3">
    <name type="scientific">Corallococcus praedator</name>
    <dbReference type="NCBI Taxonomy" id="2316724"/>
    <lineage>
        <taxon>Bacteria</taxon>
        <taxon>Pseudomonadati</taxon>
        <taxon>Myxococcota</taxon>
        <taxon>Myxococcia</taxon>
        <taxon>Myxococcales</taxon>
        <taxon>Cystobacterineae</taxon>
        <taxon>Myxococcaceae</taxon>
        <taxon>Corallococcus</taxon>
    </lineage>
</organism>
<evidence type="ECO:0000259" key="1">
    <source>
        <dbReference type="Pfam" id="PF00005"/>
    </source>
</evidence>
<dbReference type="PANTHER" id="PTHR43394">
    <property type="entry name" value="ATP-DEPENDENT PERMEASE MDL1, MITOCHONDRIAL"/>
    <property type="match status" value="1"/>
</dbReference>
<dbReference type="PANTHER" id="PTHR43394:SF1">
    <property type="entry name" value="ATP-BINDING CASSETTE SUB-FAMILY B MEMBER 10, MITOCHONDRIAL"/>
    <property type="match status" value="1"/>
</dbReference>
<dbReference type="InterPro" id="IPR039421">
    <property type="entry name" value="Type_1_exporter"/>
</dbReference>
<comment type="caution">
    <text evidence="2">The sequence shown here is derived from an EMBL/GenBank/DDBJ whole genome shotgun (WGS) entry which is preliminary data.</text>
</comment>
<dbReference type="EMBL" id="RAWI01000297">
    <property type="protein sequence ID" value="RKH97426.1"/>
    <property type="molecule type" value="Genomic_DNA"/>
</dbReference>
<dbReference type="Proteomes" id="UP000278907">
    <property type="component" value="Unassembled WGS sequence"/>
</dbReference>
<dbReference type="RefSeq" id="WP_120630841.1">
    <property type="nucleotide sequence ID" value="NZ_RAWI01000297.1"/>
</dbReference>
<dbReference type="Gene3D" id="3.40.50.300">
    <property type="entry name" value="P-loop containing nucleotide triphosphate hydrolases"/>
    <property type="match status" value="1"/>
</dbReference>
<name>A0ABX9QAP1_9BACT</name>